<dbReference type="Gene3D" id="1.10.530.10">
    <property type="match status" value="1"/>
</dbReference>
<sequence>MSNWLSDYTSEEQKSIDALAQKTIPKETKETGFFSGIAKAPFTGAASGFAKVADVIATPFDALGDHLVYTYRDITLEKGYLEPYAEFKKNQEAKRNNLLFEGLEALEDKENTGTGGSIVYGISDFATRAIMGSAAGGMGGAIAVTGLSEGNHSYKDLVRKGVDSDTALGVAAVDAGIAGVSAALPIAWGLKGTGGIAKDAALSVGGATGLSVGGQAASGEILKANDYDKQAKKYEITAESLATEVLLNSFMFGGARYAAGQTARLDKEINQERESLSVDQIEQRDTQVQSALVVNELQADQAAAPVKPKDPIEMNKHYENLDTAREQIKTGKPVSVPHEVKGEATKPKMTAAKIASYTNKPWAKRIAIEAEKRGINPADAVIISHLETGGTFDPNIQPKTKSGKILSSAKGLFQALDGTHKAMGGGDRADGNSQINVGLNYYQHNAKIFKNKFGRDPSGLEVYFMHFFGEGGGPVFLKAGDNEKFIDVATRWSRDTKKKSARQTASEITNSHGFQNMTVGQVKAKYQKRWNDVAKKYGGDGSGISTSYGMDGSSYDMSYDVKSLDDLIASNDAAFGVNPNYPAELQPRDRTRAASREQIEAMANDLKPELLGESYKLSDGAPILGPDNVVESGNGRTLALRRAYETGKADEYRSYIEQYAREKGWDISGIKNPVLVRNRLTDTDRVQFAKLANESDVAQFSSSERARSDVDRLPDSSLLKINNDGSINIDGSMDYVRSFISNLPKSEQAAVMTADGRLSQDGKRRIESAIAQHAYEDSNLVKRLSENLDDESKNVLNAMLRAAPQLSQLNALVKQGGRHQNTIAADLAQAAQKLSDIKANGQTVRDYLDQGQLIDDGLSPGAKEFLSSFDQNKRSAKAIGDDIQAKIDEIEAMGDPRQGSLFGETPEEQAALEIIMQNPDQEISVSRVSPNGDVEEITMTLRQRLDELEAEAKEAQEQGIAAEAAANCTLKFGA</sequence>
<protein>
    <submittedName>
        <fullName evidence="3">Transglycosylase</fullName>
    </submittedName>
</protein>
<accession>A0A1B2LXB8</accession>
<evidence type="ECO:0000259" key="2">
    <source>
        <dbReference type="Pfam" id="PF18763"/>
    </source>
</evidence>
<dbReference type="EMBL" id="CP016895">
    <property type="protein sequence ID" value="AOA57576.1"/>
    <property type="molecule type" value="Genomic_DNA"/>
</dbReference>
<keyword evidence="1" id="KW-0175">Coiled coil</keyword>
<dbReference type="RefSeq" id="WP_067552871.1">
    <property type="nucleotide sequence ID" value="NZ_CP016895.1"/>
</dbReference>
<feature type="domain" description="DdrB-like" evidence="2">
    <location>
        <begin position="551"/>
        <end position="679"/>
    </location>
</feature>
<feature type="coiled-coil region" evidence="1">
    <location>
        <begin position="931"/>
        <end position="965"/>
    </location>
</feature>
<evidence type="ECO:0000313" key="4">
    <source>
        <dbReference type="Proteomes" id="UP000093391"/>
    </source>
</evidence>
<dbReference type="Pfam" id="PF18763">
    <property type="entry name" value="ddrB-ParB"/>
    <property type="match status" value="1"/>
</dbReference>
<dbReference type="Proteomes" id="UP000093391">
    <property type="component" value="Chromosome"/>
</dbReference>
<gene>
    <name evidence="3" type="ORF">BFG52_03880</name>
</gene>
<dbReference type="SUPFAM" id="SSF53955">
    <property type="entry name" value="Lysozyme-like"/>
    <property type="match status" value="1"/>
</dbReference>
<dbReference type="InterPro" id="IPR023346">
    <property type="entry name" value="Lysozyme-like_dom_sf"/>
</dbReference>
<dbReference type="OrthoDB" id="9814088at2"/>
<dbReference type="STRING" id="1789224.BFG52_03880"/>
<proteinExistence type="predicted"/>
<keyword evidence="4" id="KW-1185">Reference proteome</keyword>
<dbReference type="InterPro" id="IPR041398">
    <property type="entry name" value="DdrB_dom"/>
</dbReference>
<evidence type="ECO:0000313" key="3">
    <source>
        <dbReference type="EMBL" id="AOA57576.1"/>
    </source>
</evidence>
<dbReference type="KEGG" id="ala:BFG52_03880"/>
<reference evidence="3 4" key="1">
    <citation type="submission" date="2016-08" db="EMBL/GenBank/DDBJ databases">
        <authorList>
            <person name="Seilhamer J.J."/>
        </authorList>
    </citation>
    <scope>NUCLEOTIDE SEQUENCE [LARGE SCALE GENOMIC DNA]</scope>
    <source>
        <strain evidence="3 4">BRTC-1</strain>
    </source>
</reference>
<evidence type="ECO:0000256" key="1">
    <source>
        <dbReference type="SAM" id="Coils"/>
    </source>
</evidence>
<dbReference type="AlphaFoldDB" id="A0A1B2LXB8"/>
<organism evidence="3 4">
    <name type="scientific">Acinetobacter larvae</name>
    <dbReference type="NCBI Taxonomy" id="1789224"/>
    <lineage>
        <taxon>Bacteria</taxon>
        <taxon>Pseudomonadati</taxon>
        <taxon>Pseudomonadota</taxon>
        <taxon>Gammaproteobacteria</taxon>
        <taxon>Moraxellales</taxon>
        <taxon>Moraxellaceae</taxon>
        <taxon>Acinetobacter</taxon>
    </lineage>
</organism>
<name>A0A1B2LXB8_9GAMM</name>